<name>A0AAE2ZGY7_PRORE</name>
<comment type="caution">
    <text evidence="1">The sequence shown here is derived from an EMBL/GenBank/DDBJ whole genome shotgun (WGS) entry which is preliminary data.</text>
</comment>
<sequence>MKFKVGDKVKIKPWDIAATIYTIDDKDAVLPYLVEDEDGQTSWWFEDELELINE</sequence>
<organism evidence="1 2">
    <name type="scientific">Providencia rettgeri</name>
    <dbReference type="NCBI Taxonomy" id="587"/>
    <lineage>
        <taxon>Bacteria</taxon>
        <taxon>Pseudomonadati</taxon>
        <taxon>Pseudomonadota</taxon>
        <taxon>Gammaproteobacteria</taxon>
        <taxon>Enterobacterales</taxon>
        <taxon>Morganellaceae</taxon>
        <taxon>Providencia</taxon>
    </lineage>
</organism>
<protein>
    <submittedName>
        <fullName evidence="1">Uncharacterized protein</fullName>
    </submittedName>
</protein>
<dbReference type="AlphaFoldDB" id="A0AAE2ZGY7"/>
<dbReference type="RefSeq" id="WP_161595391.1">
    <property type="nucleotide sequence ID" value="NZ_JAAOIA010000055.1"/>
</dbReference>
<proteinExistence type="predicted"/>
<accession>A0AAE2ZGY7</accession>
<evidence type="ECO:0000313" key="2">
    <source>
        <dbReference type="Proteomes" id="UP001155882"/>
    </source>
</evidence>
<gene>
    <name evidence="1" type="ORF">KYI77_15590</name>
</gene>
<dbReference type="Proteomes" id="UP001155882">
    <property type="component" value="Unassembled WGS sequence"/>
</dbReference>
<dbReference type="EMBL" id="JAHWLI010000056">
    <property type="protein sequence ID" value="MBW3117873.1"/>
    <property type="molecule type" value="Genomic_DNA"/>
</dbReference>
<reference evidence="1" key="1">
    <citation type="submission" date="2021-07" db="EMBL/GenBank/DDBJ databases">
        <authorList>
            <person name="Stanton E."/>
        </authorList>
    </citation>
    <scope>NUCLEOTIDE SEQUENCE</scope>
    <source>
        <strain evidence="1">2021EL-01139</strain>
    </source>
</reference>
<evidence type="ECO:0000313" key="1">
    <source>
        <dbReference type="EMBL" id="MBW3117873.1"/>
    </source>
</evidence>